<name>A0A8B6D3A9_MYTGA</name>
<evidence type="ECO:0000256" key="1">
    <source>
        <dbReference type="PROSITE-ProRule" id="PRU00024"/>
    </source>
</evidence>
<protein>
    <recommendedName>
        <fullName evidence="2">B box-type domain-containing protein</fullName>
    </recommendedName>
</protein>
<evidence type="ECO:0000313" key="4">
    <source>
        <dbReference type="Proteomes" id="UP000596742"/>
    </source>
</evidence>
<dbReference type="CDD" id="cd19756">
    <property type="entry name" value="Bbox2"/>
    <property type="match status" value="1"/>
</dbReference>
<comment type="caution">
    <text evidence="3">The sequence shown here is derived from an EMBL/GenBank/DDBJ whole genome shotgun (WGS) entry which is preliminary data.</text>
</comment>
<keyword evidence="1" id="KW-0862">Zinc</keyword>
<dbReference type="SUPFAM" id="SSF57845">
    <property type="entry name" value="B-box zinc-binding domain"/>
    <property type="match status" value="1"/>
</dbReference>
<proteinExistence type="predicted"/>
<dbReference type="Proteomes" id="UP000596742">
    <property type="component" value="Unassembled WGS sequence"/>
</dbReference>
<sequence>MAAYTLESAEIHEDPNSTKTLRCRFHDKEECQLFCNDCKDFVCFECLGQLHQKHDICGIQNAEENIKKEIRNVLLEHNFIEKLNILSENYIDKKKELFQDEESFKREIRSKVKKVRKQLHLSEEYLLSEVRCKFKGYQTTLEEQETMVNNLRTKLTNLDVDKLNEHNIDYIINTLSEMKLCSSTCYKHKKDQEAVFTAGISVLIKNLIRATGAKSISKGSTLLNYSFSNIATKQILTKTQIQNGLMRKTQRQMIKSKTPRTNIRTTMKNLSIFPVA</sequence>
<feature type="domain" description="B box-type" evidence="2">
    <location>
        <begin position="18"/>
        <end position="59"/>
    </location>
</feature>
<accession>A0A8B6D3A9</accession>
<gene>
    <name evidence="3" type="ORF">MGAL_10B000074</name>
</gene>
<organism evidence="3 4">
    <name type="scientific">Mytilus galloprovincialis</name>
    <name type="common">Mediterranean mussel</name>
    <dbReference type="NCBI Taxonomy" id="29158"/>
    <lineage>
        <taxon>Eukaryota</taxon>
        <taxon>Metazoa</taxon>
        <taxon>Spiralia</taxon>
        <taxon>Lophotrochozoa</taxon>
        <taxon>Mollusca</taxon>
        <taxon>Bivalvia</taxon>
        <taxon>Autobranchia</taxon>
        <taxon>Pteriomorphia</taxon>
        <taxon>Mytilida</taxon>
        <taxon>Mytiloidea</taxon>
        <taxon>Mytilidae</taxon>
        <taxon>Mytilinae</taxon>
        <taxon>Mytilus</taxon>
    </lineage>
</organism>
<evidence type="ECO:0000313" key="3">
    <source>
        <dbReference type="EMBL" id="VDI12818.1"/>
    </source>
</evidence>
<reference evidence="3" key="1">
    <citation type="submission" date="2018-11" db="EMBL/GenBank/DDBJ databases">
        <authorList>
            <person name="Alioto T."/>
            <person name="Alioto T."/>
        </authorList>
    </citation>
    <scope>NUCLEOTIDE SEQUENCE</scope>
</reference>
<dbReference type="GO" id="GO:0008270">
    <property type="term" value="F:zinc ion binding"/>
    <property type="evidence" value="ECO:0007669"/>
    <property type="project" value="UniProtKB-KW"/>
</dbReference>
<dbReference type="AlphaFoldDB" id="A0A8B6D3A9"/>
<dbReference type="PROSITE" id="PS50119">
    <property type="entry name" value="ZF_BBOX"/>
    <property type="match status" value="1"/>
</dbReference>
<evidence type="ECO:0000259" key="2">
    <source>
        <dbReference type="PROSITE" id="PS50119"/>
    </source>
</evidence>
<keyword evidence="1" id="KW-0479">Metal-binding</keyword>
<keyword evidence="1" id="KW-0863">Zinc-finger</keyword>
<dbReference type="EMBL" id="UYJE01002676">
    <property type="protein sequence ID" value="VDI12818.1"/>
    <property type="molecule type" value="Genomic_DNA"/>
</dbReference>
<keyword evidence="4" id="KW-1185">Reference proteome</keyword>
<dbReference type="Gene3D" id="3.30.160.60">
    <property type="entry name" value="Classic Zinc Finger"/>
    <property type="match status" value="1"/>
</dbReference>
<dbReference type="OrthoDB" id="264520at2759"/>
<dbReference type="InterPro" id="IPR000315">
    <property type="entry name" value="Znf_B-box"/>
</dbReference>
<dbReference type="Pfam" id="PF00643">
    <property type="entry name" value="zf-B_box"/>
    <property type="match status" value="1"/>
</dbReference>